<dbReference type="GO" id="GO:0009102">
    <property type="term" value="P:biotin biosynthetic process"/>
    <property type="evidence" value="ECO:0007669"/>
    <property type="project" value="UniProtKB-UniRule"/>
</dbReference>
<comment type="cofactor">
    <cofactor evidence="2">
        <name>Mg(2+)</name>
        <dbReference type="ChEBI" id="CHEBI:18420"/>
    </cofactor>
</comment>
<dbReference type="Proteomes" id="UP000570514">
    <property type="component" value="Unassembled WGS sequence"/>
</dbReference>
<keyword evidence="4" id="KW-1185">Reference proteome</keyword>
<comment type="similarity">
    <text evidence="2">Belongs to the dethiobiotin synthetase family.</text>
</comment>
<keyword evidence="2" id="KW-0479">Metal-binding</keyword>
<protein>
    <recommendedName>
        <fullName evidence="2">ATP-dependent dethiobiotin synthetase BioD</fullName>
        <ecNumber evidence="2">6.3.3.3</ecNumber>
    </recommendedName>
    <alternativeName>
        <fullName evidence="2">DTB synthetase</fullName>
        <shortName evidence="2">DTBS</shortName>
    </alternativeName>
    <alternativeName>
        <fullName evidence="2">Dethiobiotin synthase</fullName>
    </alternativeName>
</protein>
<dbReference type="UniPathway" id="UPA00078">
    <property type="reaction ID" value="UER00161"/>
</dbReference>
<proteinExistence type="inferred from homology"/>
<sequence length="235" mass="24250">MSGIFITATGTGIGKTFITSGLLRYLNANGRPAEGFKPVMSGYEGPAGSDAASLLEAMGKMPTDDAVAEISAFRFKAPLSPDMAALAENRCIDFSALTQFCHQAASRSGTVLIEGVGGVMVPLDTEHTVLDLMALLRLPVVLVAGSYLGSLSHTLTAAVALKAAGLTTVTVVVNEAGAGPDAPAIPLADTAASLHRFLPEFEVVTLPRNPQDMDFAPVASAIFRESDKTAAAVTD</sequence>
<dbReference type="PANTHER" id="PTHR43210">
    <property type="entry name" value="DETHIOBIOTIN SYNTHETASE"/>
    <property type="match status" value="1"/>
</dbReference>
<keyword evidence="2 3" id="KW-0436">Ligase</keyword>
<dbReference type="GO" id="GO:0000287">
    <property type="term" value="F:magnesium ion binding"/>
    <property type="evidence" value="ECO:0007669"/>
    <property type="project" value="UniProtKB-UniRule"/>
</dbReference>
<feature type="binding site" evidence="2">
    <location>
        <begin position="114"/>
        <end position="117"/>
    </location>
    <ligand>
        <name>ATP</name>
        <dbReference type="ChEBI" id="CHEBI:30616"/>
    </ligand>
</feature>
<dbReference type="EC" id="6.3.3.3" evidence="2"/>
<organism evidence="3 4">
    <name type="scientific">Rhizomicrobium palustre</name>
    <dbReference type="NCBI Taxonomy" id="189966"/>
    <lineage>
        <taxon>Bacteria</taxon>
        <taxon>Pseudomonadati</taxon>
        <taxon>Pseudomonadota</taxon>
        <taxon>Alphaproteobacteria</taxon>
        <taxon>Micropepsales</taxon>
        <taxon>Micropepsaceae</taxon>
        <taxon>Rhizomicrobium</taxon>
    </lineage>
</organism>
<dbReference type="SUPFAM" id="SSF52540">
    <property type="entry name" value="P-loop containing nucleoside triphosphate hydrolases"/>
    <property type="match status" value="1"/>
</dbReference>
<dbReference type="InterPro" id="IPR027417">
    <property type="entry name" value="P-loop_NTPase"/>
</dbReference>
<feature type="binding site" evidence="2">
    <location>
        <position position="114"/>
    </location>
    <ligand>
        <name>Mg(2+)</name>
        <dbReference type="ChEBI" id="CHEBI:18420"/>
    </ligand>
</feature>
<feature type="binding site" evidence="2">
    <location>
        <position position="50"/>
    </location>
    <ligand>
        <name>ATP</name>
        <dbReference type="ChEBI" id="CHEBI:30616"/>
    </ligand>
</feature>
<comment type="function">
    <text evidence="2">Catalyzes a mechanistically unusual reaction, the ATP-dependent insertion of CO2 between the N7 and N8 nitrogen atoms of 7,8-diaminopelargonic acid (DAPA, also called 7,8-diammoniononanoate) to form a ureido ring.</text>
</comment>
<dbReference type="RefSeq" id="WP_167080824.1">
    <property type="nucleotide sequence ID" value="NZ_BAAADC010000001.1"/>
</dbReference>
<feature type="active site" evidence="2">
    <location>
        <position position="37"/>
    </location>
</feature>
<keyword evidence="2" id="KW-0963">Cytoplasm</keyword>
<reference evidence="3 4" key="1">
    <citation type="submission" date="2020-03" db="EMBL/GenBank/DDBJ databases">
        <title>Genomic Encyclopedia of Type Strains, Phase IV (KMG-IV): sequencing the most valuable type-strain genomes for metagenomic binning, comparative biology and taxonomic classification.</title>
        <authorList>
            <person name="Goeker M."/>
        </authorList>
    </citation>
    <scope>NUCLEOTIDE SEQUENCE [LARGE SCALE GENOMIC DNA]</scope>
    <source>
        <strain evidence="3 4">DSM 19867</strain>
    </source>
</reference>
<evidence type="ECO:0000256" key="2">
    <source>
        <dbReference type="HAMAP-Rule" id="MF_00336"/>
    </source>
</evidence>
<dbReference type="EMBL" id="JAASRM010000001">
    <property type="protein sequence ID" value="NIK87317.1"/>
    <property type="molecule type" value="Genomic_DNA"/>
</dbReference>
<dbReference type="AlphaFoldDB" id="A0A846MWE9"/>
<feature type="binding site" evidence="2">
    <location>
        <position position="50"/>
    </location>
    <ligand>
        <name>Mg(2+)</name>
        <dbReference type="ChEBI" id="CHEBI:18420"/>
    </ligand>
</feature>
<dbReference type="CDD" id="cd03109">
    <property type="entry name" value="DTBS"/>
    <property type="match status" value="1"/>
</dbReference>
<comment type="caution">
    <text evidence="3">The sequence shown here is derived from an EMBL/GenBank/DDBJ whole genome shotgun (WGS) entry which is preliminary data.</text>
</comment>
<comment type="pathway">
    <text evidence="2">Cofactor biosynthesis; biotin biosynthesis; biotin from 7,8-diaminononanoate: step 1/2.</text>
</comment>
<name>A0A846MWE9_9PROT</name>
<feature type="binding site" evidence="2">
    <location>
        <begin position="12"/>
        <end position="17"/>
    </location>
    <ligand>
        <name>ATP</name>
        <dbReference type="ChEBI" id="CHEBI:30616"/>
    </ligand>
</feature>
<dbReference type="GO" id="GO:0004141">
    <property type="term" value="F:dethiobiotin synthase activity"/>
    <property type="evidence" value="ECO:0007669"/>
    <property type="project" value="UniProtKB-UniRule"/>
</dbReference>
<comment type="subcellular location">
    <subcellularLocation>
        <location evidence="2">Cytoplasm</location>
    </subcellularLocation>
</comment>
<dbReference type="InterPro" id="IPR004472">
    <property type="entry name" value="DTB_synth_BioD"/>
</dbReference>
<comment type="caution">
    <text evidence="2">Lacks conserved residue(s) required for the propagation of feature annotation.</text>
</comment>
<feature type="binding site" evidence="2">
    <location>
        <begin position="174"/>
        <end position="175"/>
    </location>
    <ligand>
        <name>ATP</name>
        <dbReference type="ChEBI" id="CHEBI:30616"/>
    </ligand>
</feature>
<dbReference type="Gene3D" id="3.40.50.300">
    <property type="entry name" value="P-loop containing nucleotide triphosphate hydrolases"/>
    <property type="match status" value="1"/>
</dbReference>
<feature type="binding site" evidence="2">
    <location>
        <position position="16"/>
    </location>
    <ligand>
        <name>Mg(2+)</name>
        <dbReference type="ChEBI" id="CHEBI:18420"/>
    </ligand>
</feature>
<accession>A0A846MWE9</accession>
<dbReference type="PANTHER" id="PTHR43210:SF5">
    <property type="entry name" value="DETHIOBIOTIN SYNTHETASE"/>
    <property type="match status" value="1"/>
</dbReference>
<keyword evidence="2" id="KW-0067">ATP-binding</keyword>
<comment type="catalytic activity">
    <reaction evidence="2">
        <text>(7R,8S)-7,8-diammoniononanoate + CO2 + ATP = (4R,5S)-dethiobiotin + ADP + phosphate + 3 H(+)</text>
        <dbReference type="Rhea" id="RHEA:15805"/>
        <dbReference type="ChEBI" id="CHEBI:15378"/>
        <dbReference type="ChEBI" id="CHEBI:16526"/>
        <dbReference type="ChEBI" id="CHEBI:30616"/>
        <dbReference type="ChEBI" id="CHEBI:43474"/>
        <dbReference type="ChEBI" id="CHEBI:149469"/>
        <dbReference type="ChEBI" id="CHEBI:149473"/>
        <dbReference type="ChEBI" id="CHEBI:456216"/>
        <dbReference type="EC" id="6.3.3.3"/>
    </reaction>
</comment>
<dbReference type="Pfam" id="PF13500">
    <property type="entry name" value="AAA_26"/>
    <property type="match status" value="1"/>
</dbReference>
<keyword evidence="1 2" id="KW-0093">Biotin biosynthesis</keyword>
<evidence type="ECO:0000256" key="1">
    <source>
        <dbReference type="ARBA" id="ARBA00022756"/>
    </source>
</evidence>
<gene>
    <name evidence="2" type="primary">bioD</name>
    <name evidence="3" type="ORF">FHS83_000635</name>
</gene>
<dbReference type="HAMAP" id="MF_00336">
    <property type="entry name" value="BioD"/>
    <property type="match status" value="1"/>
</dbReference>
<keyword evidence="2" id="KW-0460">Magnesium</keyword>
<keyword evidence="2" id="KW-0547">Nucleotide-binding</keyword>
<feature type="binding site" evidence="2">
    <location>
        <position position="41"/>
    </location>
    <ligand>
        <name>substrate</name>
    </ligand>
</feature>
<dbReference type="GO" id="GO:0005829">
    <property type="term" value="C:cytosol"/>
    <property type="evidence" value="ECO:0007669"/>
    <property type="project" value="TreeGrafter"/>
</dbReference>
<dbReference type="GO" id="GO:0005524">
    <property type="term" value="F:ATP binding"/>
    <property type="evidence" value="ECO:0007669"/>
    <property type="project" value="UniProtKB-UniRule"/>
</dbReference>
<comment type="subunit">
    <text evidence="2">Homodimer.</text>
</comment>
<evidence type="ECO:0000313" key="3">
    <source>
        <dbReference type="EMBL" id="NIK87317.1"/>
    </source>
</evidence>
<evidence type="ECO:0000313" key="4">
    <source>
        <dbReference type="Proteomes" id="UP000570514"/>
    </source>
</evidence>
<dbReference type="NCBIfam" id="TIGR00347">
    <property type="entry name" value="bioD"/>
    <property type="match status" value="1"/>
</dbReference>